<proteinExistence type="predicted"/>
<evidence type="ECO:0000256" key="2">
    <source>
        <dbReference type="SAM" id="MobiDB-lite"/>
    </source>
</evidence>
<comment type="caution">
    <text evidence="3">The sequence shown here is derived from an EMBL/GenBank/DDBJ whole genome shotgun (WGS) entry which is preliminary data.</text>
</comment>
<keyword evidence="1" id="KW-0175">Coiled coil</keyword>
<reference evidence="3 4" key="1">
    <citation type="submission" date="2019-05" db="EMBL/GenBank/DDBJ databases">
        <title>Mikania micrantha, genome provides insights into the molecular mechanism of rapid growth.</title>
        <authorList>
            <person name="Liu B."/>
        </authorList>
    </citation>
    <scope>NUCLEOTIDE SEQUENCE [LARGE SCALE GENOMIC DNA]</scope>
    <source>
        <strain evidence="3">NLD-2019</strain>
        <tissue evidence="3">Leaf</tissue>
    </source>
</reference>
<evidence type="ECO:0000256" key="1">
    <source>
        <dbReference type="SAM" id="Coils"/>
    </source>
</evidence>
<dbReference type="Proteomes" id="UP000326396">
    <property type="component" value="Linkage Group LG10"/>
</dbReference>
<evidence type="ECO:0000313" key="3">
    <source>
        <dbReference type="EMBL" id="KAD7117401.1"/>
    </source>
</evidence>
<feature type="coiled-coil region" evidence="1">
    <location>
        <begin position="185"/>
        <end position="219"/>
    </location>
</feature>
<dbReference type="EMBL" id="SZYD01000002">
    <property type="protein sequence ID" value="KAD7117401.1"/>
    <property type="molecule type" value="Genomic_DNA"/>
</dbReference>
<name>A0A5N6PX53_9ASTR</name>
<feature type="compositionally biased region" description="Basic and acidic residues" evidence="2">
    <location>
        <begin position="87"/>
        <end position="97"/>
    </location>
</feature>
<keyword evidence="4" id="KW-1185">Reference proteome</keyword>
<organism evidence="3 4">
    <name type="scientific">Mikania micrantha</name>
    <name type="common">bitter vine</name>
    <dbReference type="NCBI Taxonomy" id="192012"/>
    <lineage>
        <taxon>Eukaryota</taxon>
        <taxon>Viridiplantae</taxon>
        <taxon>Streptophyta</taxon>
        <taxon>Embryophyta</taxon>
        <taxon>Tracheophyta</taxon>
        <taxon>Spermatophyta</taxon>
        <taxon>Magnoliopsida</taxon>
        <taxon>eudicotyledons</taxon>
        <taxon>Gunneridae</taxon>
        <taxon>Pentapetalae</taxon>
        <taxon>asterids</taxon>
        <taxon>campanulids</taxon>
        <taxon>Asterales</taxon>
        <taxon>Asteraceae</taxon>
        <taxon>Asteroideae</taxon>
        <taxon>Heliantheae alliance</taxon>
        <taxon>Eupatorieae</taxon>
        <taxon>Mikania</taxon>
    </lineage>
</organism>
<feature type="compositionally biased region" description="Low complexity" evidence="2">
    <location>
        <begin position="56"/>
        <end position="75"/>
    </location>
</feature>
<dbReference type="AlphaFoldDB" id="A0A5N6PX53"/>
<evidence type="ECO:0000313" key="4">
    <source>
        <dbReference type="Proteomes" id="UP000326396"/>
    </source>
</evidence>
<accession>A0A5N6PX53</accession>
<feature type="region of interest" description="Disordered" evidence="2">
    <location>
        <begin position="51"/>
        <end position="102"/>
    </location>
</feature>
<gene>
    <name evidence="3" type="ORF">E3N88_04669</name>
</gene>
<protein>
    <submittedName>
        <fullName evidence="3">Uncharacterized protein</fullName>
    </submittedName>
</protein>
<sequence>MTLKFETTGETIHPHFKINLILDLGLPPPPLPGFASSISAFSSVASRTSHRNSSAGLQSRSSPQSCSPSSSSAGLRSRKKSKIAKSNCDKGNNDKAARHTGGSIGYDEYRARMASYLEEMIKKNGLEFSVDDPHMWSRVVEPNLKRTRRVYGIGSSDINYVVNGITTSSSGVTQSDTEHLSQKKIHDLEVQIEAERRSRLELEEEIRKERQERLEMQLQMKEFLKFIQRPDG</sequence>